<sequence length="532" mass="58565">MEADIKTLPSAKRKDTKLRLIGRFLSYSLLANGPWLLVIVCSTITGYYIASALLPSERATLGLIISLATPLSLISTAGFQALETKIVLDKIAIGDNKTAGRFTLKIYALTGVLCLVAAVIAIGVESIFTASLSNSLLFAVQFSALSFLWVAVAPIIGLRKFGQLTAIFAAGSIIGYALSVFGALTFGVSGVIGFQSLGFFSASIGTFIYLNIILKSGKNVAAELAARRVALFKILEDIRTRFEKGELFIDEYQRLVKEFGQLLMKIEHDISEVKNIGKQGEVTVISSFKNFLALFLANTLYFATLWADRFFVWFVSGQATAGLFLAFNVFYETGINIAQWILIPGVGLIAVLMELFTPNFQKAVSGTYKDPLPNLERNLKDFYKFFRKLVFTSMVVILTFTILLNVFGENIISIFLNLSDPLTPKINILGFTMPAALFVFRIATIGVIFHTATILCYLGLMYLEQHSLNVWLMLLTLLANIVLCPLLTVVTGSVYLAVFGYLLAFIIGTVIGLQLVHKNIMEFPYRAYSTLL</sequence>
<feature type="transmembrane region" description="Helical" evidence="1">
    <location>
        <begin position="310"/>
        <end position="331"/>
    </location>
</feature>
<keyword evidence="1" id="KW-1133">Transmembrane helix</keyword>
<feature type="transmembrane region" description="Helical" evidence="1">
    <location>
        <begin position="337"/>
        <end position="356"/>
    </location>
</feature>
<feature type="transmembrane region" description="Helical" evidence="1">
    <location>
        <begin position="61"/>
        <end position="82"/>
    </location>
</feature>
<evidence type="ECO:0000313" key="3">
    <source>
        <dbReference type="Proteomes" id="UP000186851"/>
    </source>
</evidence>
<feature type="transmembrane region" description="Helical" evidence="1">
    <location>
        <begin position="102"/>
        <end position="124"/>
    </location>
</feature>
<feature type="transmembrane region" description="Helical" evidence="1">
    <location>
        <begin position="428"/>
        <end position="458"/>
    </location>
</feature>
<feature type="transmembrane region" description="Helical" evidence="1">
    <location>
        <begin position="494"/>
        <end position="516"/>
    </location>
</feature>
<feature type="transmembrane region" description="Helical" evidence="1">
    <location>
        <begin position="136"/>
        <end position="157"/>
    </location>
</feature>
<dbReference type="InterPro" id="IPR031617">
    <property type="entry name" value="PelG"/>
</dbReference>
<dbReference type="Pfam" id="PF16933">
    <property type="entry name" value="PelG"/>
    <property type="match status" value="2"/>
</dbReference>
<keyword evidence="1" id="KW-0472">Membrane</keyword>
<evidence type="ECO:0000256" key="1">
    <source>
        <dbReference type="SAM" id="Phobius"/>
    </source>
</evidence>
<name>A0AAF0IBI4_ODILC</name>
<feature type="transmembrane region" description="Helical" evidence="1">
    <location>
        <begin position="192"/>
        <end position="214"/>
    </location>
</feature>
<feature type="transmembrane region" description="Helical" evidence="1">
    <location>
        <begin position="470"/>
        <end position="488"/>
    </location>
</feature>
<dbReference type="Proteomes" id="UP000186851">
    <property type="component" value="Chromosome"/>
</dbReference>
<organism evidence="2 3">
    <name type="scientific">Odinarchaeota yellowstonii (strain LCB_4)</name>
    <dbReference type="NCBI Taxonomy" id="1841599"/>
    <lineage>
        <taxon>Archaea</taxon>
        <taxon>Promethearchaeati</taxon>
        <taxon>Candidatus Odinarchaeota</taxon>
        <taxon>Candidatus Odinarchaeia</taxon>
        <taxon>Candidatus Odinarchaeales</taxon>
        <taxon>Candidatus Odinarchaeaceae</taxon>
        <taxon>Candidatus Odinarchaeum</taxon>
    </lineage>
</organism>
<feature type="transmembrane region" description="Helical" evidence="1">
    <location>
        <begin position="20"/>
        <end position="49"/>
    </location>
</feature>
<evidence type="ECO:0000313" key="2">
    <source>
        <dbReference type="EMBL" id="WEU40419.1"/>
    </source>
</evidence>
<feature type="transmembrane region" description="Helical" evidence="1">
    <location>
        <begin position="164"/>
        <end position="186"/>
    </location>
</feature>
<feature type="transmembrane region" description="Helical" evidence="1">
    <location>
        <begin position="389"/>
        <end position="408"/>
    </location>
</feature>
<reference evidence="2" key="2">
    <citation type="journal article" date="2022" name="Nat. Microbiol.">
        <title>A closed Candidatus Odinarchaeum chromosome exposes Asgard archaeal viruses.</title>
        <authorList>
            <person name="Tamarit D."/>
            <person name="Caceres E.F."/>
            <person name="Krupovic M."/>
            <person name="Nijland R."/>
            <person name="Eme L."/>
            <person name="Robinson N.P."/>
            <person name="Ettema T.J.G."/>
        </authorList>
    </citation>
    <scope>NUCLEOTIDE SEQUENCE</scope>
    <source>
        <strain evidence="2">LCB_4</strain>
    </source>
</reference>
<proteinExistence type="predicted"/>
<reference evidence="2" key="1">
    <citation type="journal article" date="2017" name="Nature">
        <title>Asgard archaea illuminate the origin of eukaryotic cellular complexity.</title>
        <authorList>
            <person name="Zaremba-Niedzwiedzka K."/>
            <person name="Caceres E.F."/>
            <person name="Saw J.H."/>
            <person name="Backstrom D."/>
            <person name="Juzokaite L."/>
            <person name="Vancaester E."/>
            <person name="Seitz K.W."/>
            <person name="Anantharaman K."/>
            <person name="Starnawski P."/>
            <person name="Kjeldsen K.U."/>
            <person name="Scott M.B."/>
            <person name="Nunoura T."/>
            <person name="Banfield J.F."/>
            <person name="Schramm A."/>
            <person name="Baker B.J."/>
            <person name="Spang A."/>
            <person name="Ettema T.J.G."/>
        </authorList>
    </citation>
    <scope>NUCLEOTIDE SEQUENCE</scope>
    <source>
        <strain evidence="2">LCB_4</strain>
    </source>
</reference>
<protein>
    <submittedName>
        <fullName evidence="2">Exopolysaccharide Pel transporter PelG</fullName>
    </submittedName>
</protein>
<dbReference type="EMBL" id="CP091871">
    <property type="protein sequence ID" value="WEU40419.1"/>
    <property type="molecule type" value="Genomic_DNA"/>
</dbReference>
<accession>A0AAF0IBI4</accession>
<dbReference type="AlphaFoldDB" id="A0AAF0IBI4"/>
<keyword evidence="1" id="KW-0812">Transmembrane</keyword>
<dbReference type="KEGG" id="oyw:OdinLCB4_000350"/>
<gene>
    <name evidence="2" type="primary">pelG</name>
    <name evidence="2" type="ORF">OdinLCB4_000350</name>
</gene>